<protein>
    <submittedName>
        <fullName evidence="1">Nucleotidyltransferase substrate binding protein</fullName>
    </submittedName>
</protein>
<evidence type="ECO:0000313" key="2">
    <source>
        <dbReference type="Proteomes" id="UP001589813"/>
    </source>
</evidence>
<keyword evidence="2" id="KW-1185">Reference proteome</keyword>
<accession>A0ABV6BG30</accession>
<organism evidence="1 2">
    <name type="scientific">Rheinheimera tilapiae</name>
    <dbReference type="NCBI Taxonomy" id="875043"/>
    <lineage>
        <taxon>Bacteria</taxon>
        <taxon>Pseudomonadati</taxon>
        <taxon>Pseudomonadota</taxon>
        <taxon>Gammaproteobacteria</taxon>
        <taxon>Chromatiales</taxon>
        <taxon>Chromatiaceae</taxon>
        <taxon>Rheinheimera</taxon>
    </lineage>
</organism>
<proteinExistence type="predicted"/>
<dbReference type="SUPFAM" id="SSF81593">
    <property type="entry name" value="Nucleotidyltransferase substrate binding subunit/domain"/>
    <property type="match status" value="1"/>
</dbReference>
<dbReference type="Proteomes" id="UP001589813">
    <property type="component" value="Unassembled WGS sequence"/>
</dbReference>
<dbReference type="NCBIfam" id="TIGR01987">
    <property type="entry name" value="HI0074"/>
    <property type="match status" value="1"/>
</dbReference>
<evidence type="ECO:0000313" key="1">
    <source>
        <dbReference type="EMBL" id="MFC0049826.1"/>
    </source>
</evidence>
<sequence length="136" mass="15873">MSLDLSPLLKAVNRLQEGWQRYQQDVSDTQIRDGLVQRFEFTYEISHKMLKRFLEHTAANPELFDAMSFADLIRSGNEKGLLLGDWPAWRLYRDMRSKTSHTYDEDVALQVVAGIPAFLREAEYLAVQLQQRSQHD</sequence>
<gene>
    <name evidence="1" type="ORF">ACFFJP_16115</name>
</gene>
<dbReference type="RefSeq" id="WP_377246417.1">
    <property type="nucleotide sequence ID" value="NZ_JBHLXP010000004.1"/>
</dbReference>
<dbReference type="Gene3D" id="1.20.120.330">
    <property type="entry name" value="Nucleotidyltransferases domain 2"/>
    <property type="match status" value="1"/>
</dbReference>
<reference evidence="1 2" key="1">
    <citation type="submission" date="2024-09" db="EMBL/GenBank/DDBJ databases">
        <authorList>
            <person name="Sun Q."/>
            <person name="Mori K."/>
        </authorList>
    </citation>
    <scope>NUCLEOTIDE SEQUENCE [LARGE SCALE GENOMIC DNA]</scope>
    <source>
        <strain evidence="1 2">KCTC 23315</strain>
    </source>
</reference>
<dbReference type="InterPro" id="IPR010235">
    <property type="entry name" value="HepT"/>
</dbReference>
<dbReference type="Pfam" id="PF08780">
    <property type="entry name" value="NTase_sub_bind"/>
    <property type="match status" value="1"/>
</dbReference>
<name>A0ABV6BG30_9GAMM</name>
<comment type="caution">
    <text evidence="1">The sequence shown here is derived from an EMBL/GenBank/DDBJ whole genome shotgun (WGS) entry which is preliminary data.</text>
</comment>
<dbReference type="EMBL" id="JBHLXP010000004">
    <property type="protein sequence ID" value="MFC0049826.1"/>
    <property type="molecule type" value="Genomic_DNA"/>
</dbReference>